<keyword evidence="4" id="KW-1185">Reference proteome</keyword>
<dbReference type="Pfam" id="PF13439">
    <property type="entry name" value="Glyco_transf_4"/>
    <property type="match status" value="1"/>
</dbReference>
<dbReference type="InterPro" id="IPR001296">
    <property type="entry name" value="Glyco_trans_1"/>
</dbReference>
<dbReference type="SUPFAM" id="SSF53756">
    <property type="entry name" value="UDP-Glycosyltransferase/glycogen phosphorylase"/>
    <property type="match status" value="1"/>
</dbReference>
<keyword evidence="3" id="KW-0808">Transferase</keyword>
<accession>A0AAN0NLH0</accession>
<proteinExistence type="predicted"/>
<reference evidence="3 4" key="2">
    <citation type="submission" date="2024-08" db="EMBL/GenBank/DDBJ databases">
        <title>Phylogenomic analyses of a clade within the roseobacter group suggest taxonomic reassignments of species of the genera Aestuariivita, Citreicella, Loktanella, Nautella, Pelagibaca, Ruegeria, Thalassobius, Thiobacimonas and Tropicibacter, and the proposal o.</title>
        <authorList>
            <person name="Jeon C.O."/>
        </authorList>
    </citation>
    <scope>NUCLEOTIDE SEQUENCE [LARGE SCALE GENOMIC DNA]</scope>
    <source>
        <strain evidence="3 4">SS1-5</strain>
    </source>
</reference>
<evidence type="ECO:0000313" key="4">
    <source>
        <dbReference type="Proteomes" id="UP001470809"/>
    </source>
</evidence>
<dbReference type="Gene3D" id="3.40.50.2000">
    <property type="entry name" value="Glycogen Phosphorylase B"/>
    <property type="match status" value="2"/>
</dbReference>
<evidence type="ECO:0000259" key="2">
    <source>
        <dbReference type="Pfam" id="PF13439"/>
    </source>
</evidence>
<evidence type="ECO:0000313" key="3">
    <source>
        <dbReference type="EMBL" id="WZU68982.2"/>
    </source>
</evidence>
<dbReference type="InterPro" id="IPR028098">
    <property type="entry name" value="Glyco_trans_4-like_N"/>
</dbReference>
<dbReference type="EC" id="2.4.-.-" evidence="3"/>
<dbReference type="Pfam" id="PF00534">
    <property type="entry name" value="Glycos_transf_1"/>
    <property type="match status" value="1"/>
</dbReference>
<dbReference type="PANTHER" id="PTHR45947">
    <property type="entry name" value="SULFOQUINOVOSYL TRANSFERASE SQD2"/>
    <property type="match status" value="1"/>
</dbReference>
<organism evidence="3 4">
    <name type="scientific">Yoonia rhodophyticola</name>
    <dbReference type="NCBI Taxonomy" id="3137370"/>
    <lineage>
        <taxon>Bacteria</taxon>
        <taxon>Pseudomonadati</taxon>
        <taxon>Pseudomonadota</taxon>
        <taxon>Alphaproteobacteria</taxon>
        <taxon>Rhodobacterales</taxon>
        <taxon>Paracoccaceae</taxon>
        <taxon>Yoonia</taxon>
    </lineage>
</organism>
<sequence>MSDPVIPAHGKIAYLTGEYPKVSHTFIQREIASLRAHGAEVLTCTVRRANPKDVVDDQLEEQANTFCILDAARAPQRLFGAHLSALKNAPGRWFSALRLAFRTRQPGLKALLYQMFYFAEAGVLARHLKSEGAVHLHNHFANSSGTVAMLTSEISGIPFSFTEHGPAIFFEPERWRIDEKVARAKYVVSISHFCRSQLMLFSDQSHWSKISIVHCGVLPDNYGRKPRDHFGKRILFVGRLDAVKGGPFLLEAFAAIKDKHPDATMTIVGDGVARGALEAQAKSLGVAETVTFAGYKTQAEVADLLEEADMLVLPSFAEGVPVVLMEAMASHIPVIGSRVAGISELVEDGVSGFLTQPGDVPTLTARLDQLLSDPALCQRMGQVGRRTVVDQYDIHKEAGWLLQVLRGAARDGQLRPDEDLA</sequence>
<evidence type="ECO:0000259" key="1">
    <source>
        <dbReference type="Pfam" id="PF00534"/>
    </source>
</evidence>
<dbReference type="Proteomes" id="UP001470809">
    <property type="component" value="Chromosome"/>
</dbReference>
<feature type="domain" description="Glycosyltransferase subfamily 4-like N-terminal" evidence="2">
    <location>
        <begin position="116"/>
        <end position="217"/>
    </location>
</feature>
<protein>
    <submittedName>
        <fullName evidence="3">Glycosyltransferase</fullName>
        <ecNumber evidence="3">2.4.-.-</ecNumber>
    </submittedName>
</protein>
<dbReference type="RefSeq" id="WP_373635704.1">
    <property type="nucleotide sequence ID" value="NZ_CP151767.2"/>
</dbReference>
<name>A0AAN0NLH0_9RHOB</name>
<gene>
    <name evidence="3" type="ORF">AABB31_09015</name>
</gene>
<dbReference type="KEGG" id="yrh:AABB31_09015"/>
<dbReference type="EMBL" id="CP151767">
    <property type="protein sequence ID" value="WZU68982.2"/>
    <property type="molecule type" value="Genomic_DNA"/>
</dbReference>
<dbReference type="GO" id="GO:0016757">
    <property type="term" value="F:glycosyltransferase activity"/>
    <property type="evidence" value="ECO:0007669"/>
    <property type="project" value="UniProtKB-KW"/>
</dbReference>
<keyword evidence="3" id="KW-0328">Glycosyltransferase</keyword>
<feature type="domain" description="Glycosyl transferase family 1" evidence="1">
    <location>
        <begin position="232"/>
        <end position="386"/>
    </location>
</feature>
<reference evidence="4" key="1">
    <citation type="submission" date="2024-04" db="EMBL/GenBank/DDBJ databases">
        <title>Phylogenomic analyses of a clade within the roseobacter group suggest taxonomic reassignments of species of the genera Aestuariivita, Citreicella, Loktanella, Nautella, Pelagibaca, Ruegeria, Thalassobius, Thiobacimonas and Tropicibacter, and the proposal o.</title>
        <authorList>
            <person name="Jeon C.O."/>
        </authorList>
    </citation>
    <scope>NUCLEOTIDE SEQUENCE [LARGE SCALE GENOMIC DNA]</scope>
    <source>
        <strain evidence="4">SS1-5</strain>
    </source>
</reference>
<dbReference type="InterPro" id="IPR050194">
    <property type="entry name" value="Glycosyltransferase_grp1"/>
</dbReference>
<dbReference type="AlphaFoldDB" id="A0AAN0NLH0"/>
<dbReference type="PANTHER" id="PTHR45947:SF15">
    <property type="entry name" value="TEICHURONIC ACID BIOSYNTHESIS GLYCOSYLTRANSFERASE TUAC-RELATED"/>
    <property type="match status" value="1"/>
</dbReference>